<reference evidence="4 5" key="1">
    <citation type="submission" date="2013-05" db="EMBL/GenBank/DDBJ databases">
        <title>Genome assembly of Chondromyces apiculatus DSM 436.</title>
        <authorList>
            <person name="Sharma G."/>
            <person name="Khatri I."/>
            <person name="Kaur C."/>
            <person name="Mayilraj S."/>
            <person name="Subramanian S."/>
        </authorList>
    </citation>
    <scope>NUCLEOTIDE SEQUENCE [LARGE SCALE GENOMIC DNA]</scope>
    <source>
        <strain evidence="4 5">DSM 436</strain>
    </source>
</reference>
<sequence>MRSFSGGILASVLVASLVPSVPSAASAAPVREGVRLDVLQPASPESHFIRAESPHTPNEDAVEFAASASVEYASRPVRAAGVDSAEGEVALGDPVRHAVLARVGASVTPGGVVSLDLSVPFAVYTAGEGDRPISYAGQQISPASGAGLGDPRFGLHARVLDRGTFDLLLGGRVWVPVGSEGTFMSDKRLRGELDVGVACEAGPVLCGGMISVAPGLFTLRDGDRAAAAFAVHVLPVPAFSLGVEPSVVVLMDERPDASHHAQIAVEALAAMRLKLGAVRLGLAGGPVFGNAAGTGELRGVFTVGVVGSAKSSGPRTRARTPSDRDFDGVLDAQDACPAEAGPDSKDPSLRGCPVRDQDSDDVRDEEDACRERPGVKHPDPRANGCPDGDNDTVPDPLDGCPREPGAAPFGCPRYARLEGDRFKMEPPLVVDGPALSRDARAALEEVAATVRANPRIAHVTIGIGTKGVSAQAADERARAILLVLRAGYLDQSRYEVELREDLKAGVVEITVPR</sequence>
<dbReference type="AlphaFoldDB" id="A0A017T2C5"/>
<gene>
    <name evidence="4" type="ORF">CAP_6236</name>
</gene>
<protein>
    <recommendedName>
        <fullName evidence="6">OmpA-like domain-containing protein</fullName>
    </recommendedName>
</protein>
<evidence type="ECO:0008006" key="6">
    <source>
        <dbReference type="Google" id="ProtNLM"/>
    </source>
</evidence>
<dbReference type="InterPro" id="IPR028974">
    <property type="entry name" value="TSP_type-3_rpt"/>
</dbReference>
<dbReference type="GO" id="GO:0005509">
    <property type="term" value="F:calcium ion binding"/>
    <property type="evidence" value="ECO:0007669"/>
    <property type="project" value="InterPro"/>
</dbReference>
<dbReference type="eggNOG" id="COG2885">
    <property type="taxonomic scope" value="Bacteria"/>
</dbReference>
<feature type="compositionally biased region" description="Acidic residues" evidence="2">
    <location>
        <begin position="358"/>
        <end position="368"/>
    </location>
</feature>
<feature type="signal peptide" evidence="3">
    <location>
        <begin position="1"/>
        <end position="27"/>
    </location>
</feature>
<dbReference type="Pfam" id="PF02412">
    <property type="entry name" value="TSP_3"/>
    <property type="match status" value="1"/>
</dbReference>
<dbReference type="Proteomes" id="UP000019678">
    <property type="component" value="Unassembled WGS sequence"/>
</dbReference>
<accession>A0A017T2C5</accession>
<feature type="compositionally biased region" description="Basic and acidic residues" evidence="2">
    <location>
        <begin position="342"/>
        <end position="357"/>
    </location>
</feature>
<dbReference type="InterPro" id="IPR003367">
    <property type="entry name" value="Thrombospondin_3-like_rpt"/>
</dbReference>
<evidence type="ECO:0000313" key="4">
    <source>
        <dbReference type="EMBL" id="EYF03122.1"/>
    </source>
</evidence>
<keyword evidence="1 3" id="KW-0732">Signal</keyword>
<feature type="region of interest" description="Disordered" evidence="2">
    <location>
        <begin position="308"/>
        <end position="391"/>
    </location>
</feature>
<proteinExistence type="predicted"/>
<feature type="chain" id="PRO_5001496545" description="OmpA-like domain-containing protein" evidence="3">
    <location>
        <begin position="28"/>
        <end position="513"/>
    </location>
</feature>
<evidence type="ECO:0000256" key="2">
    <source>
        <dbReference type="SAM" id="MobiDB-lite"/>
    </source>
</evidence>
<dbReference type="OrthoDB" id="5485167at2"/>
<evidence type="ECO:0000256" key="1">
    <source>
        <dbReference type="ARBA" id="ARBA00022729"/>
    </source>
</evidence>
<dbReference type="EMBL" id="ASRX01000051">
    <property type="protein sequence ID" value="EYF03122.1"/>
    <property type="molecule type" value="Genomic_DNA"/>
</dbReference>
<dbReference type="SUPFAM" id="SSF103647">
    <property type="entry name" value="TSP type-3 repeat"/>
    <property type="match status" value="1"/>
</dbReference>
<comment type="caution">
    <text evidence="4">The sequence shown here is derived from an EMBL/GenBank/DDBJ whole genome shotgun (WGS) entry which is preliminary data.</text>
</comment>
<evidence type="ECO:0000256" key="3">
    <source>
        <dbReference type="SAM" id="SignalP"/>
    </source>
</evidence>
<dbReference type="RefSeq" id="WP_044246713.1">
    <property type="nucleotide sequence ID" value="NZ_ASRX01000051.1"/>
</dbReference>
<feature type="compositionally biased region" description="Basic and acidic residues" evidence="2">
    <location>
        <begin position="369"/>
        <end position="380"/>
    </location>
</feature>
<name>A0A017T2C5_9BACT</name>
<dbReference type="GO" id="GO:0007155">
    <property type="term" value="P:cell adhesion"/>
    <property type="evidence" value="ECO:0007669"/>
    <property type="project" value="InterPro"/>
</dbReference>
<organism evidence="4 5">
    <name type="scientific">Chondromyces apiculatus DSM 436</name>
    <dbReference type="NCBI Taxonomy" id="1192034"/>
    <lineage>
        <taxon>Bacteria</taxon>
        <taxon>Pseudomonadati</taxon>
        <taxon>Myxococcota</taxon>
        <taxon>Polyangia</taxon>
        <taxon>Polyangiales</taxon>
        <taxon>Polyangiaceae</taxon>
        <taxon>Chondromyces</taxon>
    </lineage>
</organism>
<keyword evidence="5" id="KW-1185">Reference proteome</keyword>
<dbReference type="STRING" id="1192034.CAP_6236"/>
<evidence type="ECO:0000313" key="5">
    <source>
        <dbReference type="Proteomes" id="UP000019678"/>
    </source>
</evidence>
<dbReference type="Gene3D" id="4.10.1080.10">
    <property type="entry name" value="TSP type-3 repeat"/>
    <property type="match status" value="1"/>
</dbReference>